<dbReference type="EMBL" id="BPLR01003663">
    <property type="protein sequence ID" value="GIX87224.1"/>
    <property type="molecule type" value="Genomic_DNA"/>
</dbReference>
<keyword evidence="2" id="KW-1185">Reference proteome</keyword>
<gene>
    <name evidence="1" type="ORF">CEXT_94641</name>
</gene>
<evidence type="ECO:0000313" key="2">
    <source>
        <dbReference type="Proteomes" id="UP001054945"/>
    </source>
</evidence>
<protein>
    <submittedName>
        <fullName evidence="1">Uncharacterized protein</fullName>
    </submittedName>
</protein>
<dbReference type="AlphaFoldDB" id="A0AAV4NUE8"/>
<evidence type="ECO:0000313" key="1">
    <source>
        <dbReference type="EMBL" id="GIX87224.1"/>
    </source>
</evidence>
<accession>A0AAV4NUE8</accession>
<comment type="caution">
    <text evidence="1">The sequence shown here is derived from an EMBL/GenBank/DDBJ whole genome shotgun (WGS) entry which is preliminary data.</text>
</comment>
<organism evidence="1 2">
    <name type="scientific">Caerostris extrusa</name>
    <name type="common">Bark spider</name>
    <name type="synonym">Caerostris bankana</name>
    <dbReference type="NCBI Taxonomy" id="172846"/>
    <lineage>
        <taxon>Eukaryota</taxon>
        <taxon>Metazoa</taxon>
        <taxon>Ecdysozoa</taxon>
        <taxon>Arthropoda</taxon>
        <taxon>Chelicerata</taxon>
        <taxon>Arachnida</taxon>
        <taxon>Araneae</taxon>
        <taxon>Araneomorphae</taxon>
        <taxon>Entelegynae</taxon>
        <taxon>Araneoidea</taxon>
        <taxon>Araneidae</taxon>
        <taxon>Caerostris</taxon>
    </lineage>
</organism>
<sequence length="73" mass="8444">MRELRSYSEELESRGGPLIFAFSHWRRAGIISRKRIDRWFIRDTIRIELSLSPSRPALVLAPLVAAGAYFQIV</sequence>
<name>A0AAV4NUE8_CAEEX</name>
<dbReference type="Proteomes" id="UP001054945">
    <property type="component" value="Unassembled WGS sequence"/>
</dbReference>
<proteinExistence type="predicted"/>
<reference evidence="1 2" key="1">
    <citation type="submission" date="2021-06" db="EMBL/GenBank/DDBJ databases">
        <title>Caerostris extrusa draft genome.</title>
        <authorList>
            <person name="Kono N."/>
            <person name="Arakawa K."/>
        </authorList>
    </citation>
    <scope>NUCLEOTIDE SEQUENCE [LARGE SCALE GENOMIC DNA]</scope>
</reference>